<dbReference type="RefSeq" id="XP_056523571.1">
    <property type="nucleotide sequence ID" value="XM_056664514.1"/>
</dbReference>
<sequence length="411" mass="45000">MSWEDIVVHGNYHHPLHTLQSHTIQCQNTSPLTPPATPLALQPHHLLSPPPDRLTDTATTLTITNVQESDDPPNTTCTSIINHIHTHEPPDSPNRQTPLFTVNSKQWPNTTRIICAVDGTPLLVLRRIWLSSVRKWVLRLPEATETQTETQTPRKKEKTKPDLLAASIPWSSEGHGKIGLGHGHKLDVKFINAFRPEGSSSLSRSISVSNLRSRPDDPQPPPYTASVDTPVSQEAVPRGKQTPIPFSNSNTTDTSVQARPRPTPTIPTPIYDPIPPSATPISPSPAMLPTYDSVRRNTVPLNTFRDLLDAIEPPQEPAALIQLPTNSSADGDDAGSGLNIELKVMQHAAVGMGVMMGNDMIVRITKGCSVDYSRSKPRTRVRWEVEVAEGVDLLLAVGIVLIIAEAFSNRK</sequence>
<dbReference type="AlphaFoldDB" id="A0A9W9H5A3"/>
<accession>A0A9W9H5A3</accession>
<organism evidence="2 3">
    <name type="scientific">Penicillium bovifimosum</name>
    <dbReference type="NCBI Taxonomy" id="126998"/>
    <lineage>
        <taxon>Eukaryota</taxon>
        <taxon>Fungi</taxon>
        <taxon>Dikarya</taxon>
        <taxon>Ascomycota</taxon>
        <taxon>Pezizomycotina</taxon>
        <taxon>Eurotiomycetes</taxon>
        <taxon>Eurotiomycetidae</taxon>
        <taxon>Eurotiales</taxon>
        <taxon>Aspergillaceae</taxon>
        <taxon>Penicillium</taxon>
    </lineage>
</organism>
<gene>
    <name evidence="2" type="ORF">N7515_003770</name>
</gene>
<keyword evidence="3" id="KW-1185">Reference proteome</keyword>
<feature type="compositionally biased region" description="Pro residues" evidence="1">
    <location>
        <begin position="261"/>
        <end position="276"/>
    </location>
</feature>
<evidence type="ECO:0000256" key="1">
    <source>
        <dbReference type="SAM" id="MobiDB-lite"/>
    </source>
</evidence>
<proteinExistence type="predicted"/>
<dbReference type="Proteomes" id="UP001149079">
    <property type="component" value="Unassembled WGS sequence"/>
</dbReference>
<evidence type="ECO:0000313" key="3">
    <source>
        <dbReference type="Proteomes" id="UP001149079"/>
    </source>
</evidence>
<feature type="compositionally biased region" description="Polar residues" evidence="1">
    <location>
        <begin position="244"/>
        <end position="257"/>
    </location>
</feature>
<comment type="caution">
    <text evidence="2">The sequence shown here is derived from an EMBL/GenBank/DDBJ whole genome shotgun (WGS) entry which is preliminary data.</text>
</comment>
<feature type="compositionally biased region" description="Low complexity" evidence="1">
    <location>
        <begin position="199"/>
        <end position="212"/>
    </location>
</feature>
<dbReference type="EMBL" id="JAPQKL010000003">
    <property type="protein sequence ID" value="KAJ5138922.1"/>
    <property type="molecule type" value="Genomic_DNA"/>
</dbReference>
<feature type="region of interest" description="Disordered" evidence="1">
    <location>
        <begin position="198"/>
        <end position="276"/>
    </location>
</feature>
<dbReference type="GeneID" id="81403684"/>
<reference evidence="2" key="2">
    <citation type="journal article" date="2023" name="IMA Fungus">
        <title>Comparative genomic study of the Penicillium genus elucidates a diverse pangenome and 15 lateral gene transfer events.</title>
        <authorList>
            <person name="Petersen C."/>
            <person name="Sorensen T."/>
            <person name="Nielsen M.R."/>
            <person name="Sondergaard T.E."/>
            <person name="Sorensen J.L."/>
            <person name="Fitzpatrick D.A."/>
            <person name="Frisvad J.C."/>
            <person name="Nielsen K.L."/>
        </authorList>
    </citation>
    <scope>NUCLEOTIDE SEQUENCE</scope>
    <source>
        <strain evidence="2">IBT 22155</strain>
    </source>
</reference>
<name>A0A9W9H5A3_9EURO</name>
<dbReference type="OrthoDB" id="4241662at2759"/>
<reference evidence="2" key="1">
    <citation type="submission" date="2022-11" db="EMBL/GenBank/DDBJ databases">
        <authorList>
            <person name="Petersen C."/>
        </authorList>
    </citation>
    <scope>NUCLEOTIDE SEQUENCE</scope>
    <source>
        <strain evidence="2">IBT 22155</strain>
    </source>
</reference>
<protein>
    <submittedName>
        <fullName evidence="2">Uncharacterized protein</fullName>
    </submittedName>
</protein>
<evidence type="ECO:0000313" key="2">
    <source>
        <dbReference type="EMBL" id="KAJ5138922.1"/>
    </source>
</evidence>